<organism evidence="3 4">
    <name type="scientific">Parasitella parasitica</name>
    <dbReference type="NCBI Taxonomy" id="35722"/>
    <lineage>
        <taxon>Eukaryota</taxon>
        <taxon>Fungi</taxon>
        <taxon>Fungi incertae sedis</taxon>
        <taxon>Mucoromycota</taxon>
        <taxon>Mucoromycotina</taxon>
        <taxon>Mucoromycetes</taxon>
        <taxon>Mucorales</taxon>
        <taxon>Mucorineae</taxon>
        <taxon>Mucoraceae</taxon>
        <taxon>Parasitella</taxon>
    </lineage>
</organism>
<dbReference type="PANTHER" id="PTHR23101">
    <property type="entry name" value="RAB GDP/GTP EXCHANGE FACTOR"/>
    <property type="match status" value="1"/>
</dbReference>
<keyword evidence="4" id="KW-1185">Reference proteome</keyword>
<sequence>MKQTAAAKGDEGDNDFLEEFDEKIKISSQIEDENDDRLENEKDEDDLKDDILPISTPVNTEEMDRIFNQFNEEASTTTIPSPTEMKRPSLNSNELQLVPDTPPQQEIPFDFNRFLEQMRSRNSKPITRYFKRPWTVNEQIKIIQDFLDSEFQFIFIKMRECDVWKDMSEQEFGNAKEGMEKLVMNRLYHVTFCPTTTDDKERDEILSQKISIFRWIREKHLDIPETEHNESFLSFAESEILKINNYKAPRDKLICILNCCKVIFGLIKHVEGDAGADKFLPILIYVVIRANPPKLVSNVQYIYRFRNPDQLQAEAGYYLTNLMGAISFIETMEAKSLSITKEEFDSNIERTMAELQHERPTVAIDKQQINYENALHPSRSSSARAQAQPLLDPAKAAALLERGSQFAQKTMQRPISFVGKIFQGLSDTSANSSRAESPDEEERYYQQQQQFYRQQQQYYYQQQQHSDQQYLNQQPPLPPRPHPDQILMQQRQQFDANLATLNSMFTNIDNGVCYLILHTNGGDLAKSIDHLLDISGGSQGATATNDAQYTAESSPAEAFANIQPTPTGVPSNDTH</sequence>
<protein>
    <recommendedName>
        <fullName evidence="2">VPS9 domain-containing protein</fullName>
    </recommendedName>
</protein>
<proteinExistence type="predicted"/>
<accession>A0A0B7NJN8</accession>
<feature type="compositionally biased region" description="Acidic residues" evidence="1">
    <location>
        <begin position="30"/>
        <end position="48"/>
    </location>
</feature>
<dbReference type="Pfam" id="PF02204">
    <property type="entry name" value="VPS9"/>
    <property type="match status" value="1"/>
</dbReference>
<dbReference type="Gene3D" id="1.20.1050.80">
    <property type="entry name" value="VPS9 domain"/>
    <property type="match status" value="1"/>
</dbReference>
<dbReference type="GO" id="GO:0016192">
    <property type="term" value="P:vesicle-mediated transport"/>
    <property type="evidence" value="ECO:0007669"/>
    <property type="project" value="InterPro"/>
</dbReference>
<evidence type="ECO:0000259" key="2">
    <source>
        <dbReference type="PROSITE" id="PS51205"/>
    </source>
</evidence>
<feature type="compositionally biased region" description="Polar residues" evidence="1">
    <location>
        <begin position="562"/>
        <end position="575"/>
    </location>
</feature>
<feature type="region of interest" description="Disordered" evidence="1">
    <location>
        <begin position="1"/>
        <end position="52"/>
    </location>
</feature>
<dbReference type="SMART" id="SM00167">
    <property type="entry name" value="VPS9"/>
    <property type="match status" value="1"/>
</dbReference>
<evidence type="ECO:0000256" key="1">
    <source>
        <dbReference type="SAM" id="MobiDB-lite"/>
    </source>
</evidence>
<dbReference type="OrthoDB" id="300289at2759"/>
<dbReference type="Proteomes" id="UP000054107">
    <property type="component" value="Unassembled WGS sequence"/>
</dbReference>
<feature type="compositionally biased region" description="Polar residues" evidence="1">
    <location>
        <begin position="540"/>
        <end position="553"/>
    </location>
</feature>
<dbReference type="SUPFAM" id="SSF109993">
    <property type="entry name" value="VPS9 domain"/>
    <property type="match status" value="1"/>
</dbReference>
<feature type="region of interest" description="Disordered" evidence="1">
    <location>
        <begin position="462"/>
        <end position="484"/>
    </location>
</feature>
<dbReference type="GO" id="GO:0031267">
    <property type="term" value="F:small GTPase binding"/>
    <property type="evidence" value="ECO:0007669"/>
    <property type="project" value="TreeGrafter"/>
</dbReference>
<feature type="compositionally biased region" description="Acidic residues" evidence="1">
    <location>
        <begin position="12"/>
        <end position="21"/>
    </location>
</feature>
<dbReference type="InterPro" id="IPR041545">
    <property type="entry name" value="DUF5601"/>
</dbReference>
<dbReference type="PANTHER" id="PTHR23101:SF25">
    <property type="entry name" value="GTPASE-ACTIVATING PROTEIN AND VPS9 DOMAIN-CONTAINING PROTEIN 1"/>
    <property type="match status" value="1"/>
</dbReference>
<dbReference type="InterPro" id="IPR045046">
    <property type="entry name" value="Vps9-like"/>
</dbReference>
<dbReference type="AlphaFoldDB" id="A0A0B7NJN8"/>
<dbReference type="Gene3D" id="1.10.246.120">
    <property type="match status" value="1"/>
</dbReference>
<dbReference type="Pfam" id="PF18151">
    <property type="entry name" value="DUF5601"/>
    <property type="match status" value="1"/>
</dbReference>
<dbReference type="GO" id="GO:0030139">
    <property type="term" value="C:endocytic vesicle"/>
    <property type="evidence" value="ECO:0007669"/>
    <property type="project" value="TreeGrafter"/>
</dbReference>
<feature type="domain" description="VPS9" evidence="2">
    <location>
        <begin position="200"/>
        <end position="338"/>
    </location>
</feature>
<dbReference type="InterPro" id="IPR003123">
    <property type="entry name" value="VPS9"/>
</dbReference>
<gene>
    <name evidence="3" type="primary">PARPA_11920.1 scaffold 44722</name>
</gene>
<name>A0A0B7NJN8_9FUNG</name>
<dbReference type="GO" id="GO:0005829">
    <property type="term" value="C:cytosol"/>
    <property type="evidence" value="ECO:0007669"/>
    <property type="project" value="TreeGrafter"/>
</dbReference>
<dbReference type="GO" id="GO:0005085">
    <property type="term" value="F:guanyl-nucleotide exchange factor activity"/>
    <property type="evidence" value="ECO:0007669"/>
    <property type="project" value="InterPro"/>
</dbReference>
<dbReference type="InterPro" id="IPR037191">
    <property type="entry name" value="VPS9_dom_sf"/>
</dbReference>
<dbReference type="Gene3D" id="1.10.8.10">
    <property type="entry name" value="DNA helicase RuvA subunit, C-terminal domain"/>
    <property type="match status" value="1"/>
</dbReference>
<dbReference type="EMBL" id="LN733710">
    <property type="protein sequence ID" value="CEP17622.1"/>
    <property type="molecule type" value="Genomic_DNA"/>
</dbReference>
<dbReference type="CDD" id="cd14279">
    <property type="entry name" value="CUE"/>
    <property type="match status" value="1"/>
</dbReference>
<feature type="region of interest" description="Disordered" evidence="1">
    <location>
        <begin position="539"/>
        <end position="575"/>
    </location>
</feature>
<evidence type="ECO:0000313" key="3">
    <source>
        <dbReference type="EMBL" id="CEP17622.1"/>
    </source>
</evidence>
<evidence type="ECO:0000313" key="4">
    <source>
        <dbReference type="Proteomes" id="UP000054107"/>
    </source>
</evidence>
<dbReference type="PROSITE" id="PS51205">
    <property type="entry name" value="VPS9"/>
    <property type="match status" value="1"/>
</dbReference>
<feature type="compositionally biased region" description="Low complexity" evidence="1">
    <location>
        <begin position="462"/>
        <end position="474"/>
    </location>
</feature>
<reference evidence="3 4" key="1">
    <citation type="submission" date="2014-09" db="EMBL/GenBank/DDBJ databases">
        <authorList>
            <person name="Ellenberger Sabrina"/>
        </authorList>
    </citation>
    <scope>NUCLEOTIDE SEQUENCE [LARGE SCALE GENOMIC DNA]</scope>
    <source>
        <strain evidence="3 4">CBS 412.66</strain>
    </source>
</reference>
<dbReference type="STRING" id="35722.A0A0B7NJN8"/>